<gene>
    <name evidence="2" type="ORF">F2Q70_00026290</name>
</gene>
<dbReference type="GO" id="GO:0032040">
    <property type="term" value="C:small-subunit processome"/>
    <property type="evidence" value="ECO:0007669"/>
    <property type="project" value="TreeGrafter"/>
</dbReference>
<dbReference type="InterPro" id="IPR007109">
    <property type="entry name" value="Brix"/>
</dbReference>
<sequence length="390" mass="44178">MVIYISLINDVVQAVPQSHIDNEYANATEKDAKIFLTISRDLSAPLTRFVKELKSVFPNTRRMNRGSQVVSEIIETAWSHAYTEVIFVTKNRGKPEQYPHMGKRVASMLKHMFPVPKLDARLIITNKSDYISFRNHVYDKGEGGPKSIELKEDGPRFELRVYQVKLGTMEQEEAEMEWVSWTTLEKSLTNYAPVRSGSLSLRNSAKRLTQYTPFLITSQVTCLSKNRFLSHSVDQSSRRLICSVATETVPDKLEDSNMDAPKEIFLKDYTKPDYYFETVDLSFSLGEEKTIVSSTIKVTPRVKGSSAPLVLDGHDLKLLSVKVEGQLLKEGDYQLDSRHLTLPSLPAEESFVLEIDTEIYPQKNTSLDLSNVLIGSRAVRELSEIVLFAS</sequence>
<dbReference type="SMART" id="SM00879">
    <property type="entry name" value="Brix"/>
    <property type="match status" value="1"/>
</dbReference>
<dbReference type="GO" id="GO:0006364">
    <property type="term" value="P:rRNA processing"/>
    <property type="evidence" value="ECO:0007669"/>
    <property type="project" value="InterPro"/>
</dbReference>
<reference evidence="2" key="1">
    <citation type="submission" date="2019-12" db="EMBL/GenBank/DDBJ databases">
        <title>Genome sequencing and annotation of Brassica cretica.</title>
        <authorList>
            <person name="Studholme D.J."/>
            <person name="Sarris P.F."/>
        </authorList>
    </citation>
    <scope>NUCLEOTIDE SEQUENCE</scope>
    <source>
        <strain evidence="2">PFS-102/07</strain>
        <tissue evidence="2">Leaf</tissue>
    </source>
</reference>
<dbReference type="PANTHER" id="PTHR22734">
    <property type="entry name" value="U3 SMALL NUCLEOLAR RIBONUCLEOPROTEIN PROTEIN IMP4"/>
    <property type="match status" value="1"/>
</dbReference>
<evidence type="ECO:0000313" key="2">
    <source>
        <dbReference type="EMBL" id="KAF2603640.1"/>
    </source>
</evidence>
<dbReference type="InterPro" id="IPR044281">
    <property type="entry name" value="IMP4/RPF1"/>
</dbReference>
<dbReference type="AlphaFoldDB" id="A0A8S9L618"/>
<evidence type="ECO:0000259" key="1">
    <source>
        <dbReference type="PROSITE" id="PS50833"/>
    </source>
</evidence>
<dbReference type="GO" id="GO:0034457">
    <property type="term" value="C:Mpp10 complex"/>
    <property type="evidence" value="ECO:0007669"/>
    <property type="project" value="TreeGrafter"/>
</dbReference>
<feature type="domain" description="Brix" evidence="1">
    <location>
        <begin position="32"/>
        <end position="170"/>
    </location>
</feature>
<dbReference type="Gene3D" id="3.40.50.10480">
    <property type="entry name" value="Probable brix-domain ribosomal biogenesis protein"/>
    <property type="match status" value="1"/>
</dbReference>
<dbReference type="GO" id="GO:0030515">
    <property type="term" value="F:snoRNA binding"/>
    <property type="evidence" value="ECO:0007669"/>
    <property type="project" value="TreeGrafter"/>
</dbReference>
<dbReference type="Pfam" id="PF04427">
    <property type="entry name" value="Brix"/>
    <property type="match status" value="1"/>
</dbReference>
<organism evidence="2">
    <name type="scientific">Brassica cretica</name>
    <name type="common">Mustard</name>
    <dbReference type="NCBI Taxonomy" id="69181"/>
    <lineage>
        <taxon>Eukaryota</taxon>
        <taxon>Viridiplantae</taxon>
        <taxon>Streptophyta</taxon>
        <taxon>Embryophyta</taxon>
        <taxon>Tracheophyta</taxon>
        <taxon>Spermatophyta</taxon>
        <taxon>Magnoliopsida</taxon>
        <taxon>eudicotyledons</taxon>
        <taxon>Gunneridae</taxon>
        <taxon>Pentapetalae</taxon>
        <taxon>rosids</taxon>
        <taxon>malvids</taxon>
        <taxon>Brassicales</taxon>
        <taxon>Brassicaceae</taxon>
        <taxon>Brassiceae</taxon>
        <taxon>Brassica</taxon>
    </lineage>
</organism>
<dbReference type="SUPFAM" id="SSF63737">
    <property type="entry name" value="Leukotriene A4 hydrolase N-terminal domain"/>
    <property type="match status" value="1"/>
</dbReference>
<dbReference type="SUPFAM" id="SSF52954">
    <property type="entry name" value="Class II aaRS ABD-related"/>
    <property type="match status" value="1"/>
</dbReference>
<dbReference type="GO" id="GO:0042134">
    <property type="term" value="F:rRNA primary transcript binding"/>
    <property type="evidence" value="ECO:0007669"/>
    <property type="project" value="InterPro"/>
</dbReference>
<comment type="caution">
    <text evidence="2">The sequence shown here is derived from an EMBL/GenBank/DDBJ whole genome shotgun (WGS) entry which is preliminary data.</text>
</comment>
<dbReference type="InterPro" id="IPR042097">
    <property type="entry name" value="Aminopeptidase_N-like_N_sf"/>
</dbReference>
<accession>A0A8S9L618</accession>
<proteinExistence type="predicted"/>
<dbReference type="PROSITE" id="PS50833">
    <property type="entry name" value="BRIX"/>
    <property type="match status" value="1"/>
</dbReference>
<protein>
    <recommendedName>
        <fullName evidence="1">Brix domain-containing protein</fullName>
    </recommendedName>
</protein>
<dbReference type="EMBL" id="QGKY02000094">
    <property type="protein sequence ID" value="KAF2603640.1"/>
    <property type="molecule type" value="Genomic_DNA"/>
</dbReference>
<name>A0A8S9L618_BRACR</name>
<dbReference type="Gene3D" id="2.60.40.1730">
    <property type="entry name" value="tricorn interacting facor f3 domain"/>
    <property type="match status" value="1"/>
</dbReference>
<dbReference type="PANTHER" id="PTHR22734:SF2">
    <property type="entry name" value="U3 SMALL NUCLEOLAR RIBONUCLEOPROTEIN PROTEIN IMP4"/>
    <property type="match status" value="1"/>
</dbReference>